<evidence type="ECO:0000313" key="3">
    <source>
        <dbReference type="EMBL" id="KAG7464698.1"/>
    </source>
</evidence>
<feature type="compositionally biased region" description="Acidic residues" evidence="1">
    <location>
        <begin position="219"/>
        <end position="233"/>
    </location>
</feature>
<feature type="compositionally biased region" description="Acidic residues" evidence="1">
    <location>
        <begin position="333"/>
        <end position="352"/>
    </location>
</feature>
<dbReference type="GO" id="GO:0005184">
    <property type="term" value="F:neuropeptide hormone activity"/>
    <property type="evidence" value="ECO:0007669"/>
    <property type="project" value="InterPro"/>
</dbReference>
<dbReference type="AlphaFoldDB" id="A0A9D3PSH4"/>
<dbReference type="InterPro" id="IPR026128">
    <property type="entry name" value="VGF"/>
</dbReference>
<evidence type="ECO:0000256" key="1">
    <source>
        <dbReference type="SAM" id="MobiDB-lite"/>
    </source>
</evidence>
<proteinExistence type="predicted"/>
<feature type="compositionally biased region" description="Pro residues" evidence="1">
    <location>
        <begin position="475"/>
        <end position="499"/>
    </location>
</feature>
<feature type="compositionally biased region" description="Basic and acidic residues" evidence="1">
    <location>
        <begin position="353"/>
        <end position="376"/>
    </location>
</feature>
<feature type="signal peptide" evidence="2">
    <location>
        <begin position="1"/>
        <end position="41"/>
    </location>
</feature>
<dbReference type="OrthoDB" id="8926660at2759"/>
<feature type="region of interest" description="Disordered" evidence="1">
    <location>
        <begin position="615"/>
        <end position="638"/>
    </location>
</feature>
<dbReference type="PANTHER" id="PTHR15159:SF2">
    <property type="entry name" value="NEUROSECRETORY PROTEIN VGF"/>
    <property type="match status" value="1"/>
</dbReference>
<evidence type="ECO:0000256" key="2">
    <source>
        <dbReference type="SAM" id="SignalP"/>
    </source>
</evidence>
<dbReference type="EMBL" id="JAFDVH010000014">
    <property type="protein sequence ID" value="KAG7464698.1"/>
    <property type="molecule type" value="Genomic_DNA"/>
</dbReference>
<comment type="caution">
    <text evidence="3">The sequence shown here is derived from an EMBL/GenBank/DDBJ whole genome shotgun (WGS) entry which is preliminary data.</text>
</comment>
<protein>
    <recommendedName>
        <fullName evidence="5">Neurosecretory protein VGF</fullName>
    </recommendedName>
</protein>
<evidence type="ECO:0000313" key="4">
    <source>
        <dbReference type="Proteomes" id="UP001046870"/>
    </source>
</evidence>
<feature type="compositionally biased region" description="Polar residues" evidence="1">
    <location>
        <begin position="234"/>
        <end position="255"/>
    </location>
</feature>
<evidence type="ECO:0008006" key="5">
    <source>
        <dbReference type="Google" id="ProtNLM"/>
    </source>
</evidence>
<feature type="region of interest" description="Disordered" evidence="1">
    <location>
        <begin position="75"/>
        <end position="97"/>
    </location>
</feature>
<feature type="chain" id="PRO_5039000819" description="Neurosecretory protein VGF" evidence="2">
    <location>
        <begin position="42"/>
        <end position="680"/>
    </location>
</feature>
<keyword evidence="4" id="KW-1185">Reference proteome</keyword>
<dbReference type="Proteomes" id="UP001046870">
    <property type="component" value="Chromosome 14"/>
</dbReference>
<feature type="compositionally biased region" description="Basic and acidic residues" evidence="1">
    <location>
        <begin position="207"/>
        <end position="218"/>
    </location>
</feature>
<organism evidence="3 4">
    <name type="scientific">Megalops atlanticus</name>
    <name type="common">Tarpon</name>
    <name type="synonym">Clupea gigantea</name>
    <dbReference type="NCBI Taxonomy" id="7932"/>
    <lineage>
        <taxon>Eukaryota</taxon>
        <taxon>Metazoa</taxon>
        <taxon>Chordata</taxon>
        <taxon>Craniata</taxon>
        <taxon>Vertebrata</taxon>
        <taxon>Euteleostomi</taxon>
        <taxon>Actinopterygii</taxon>
        <taxon>Neopterygii</taxon>
        <taxon>Teleostei</taxon>
        <taxon>Elopiformes</taxon>
        <taxon>Megalopidae</taxon>
        <taxon>Megalops</taxon>
    </lineage>
</organism>
<feature type="region of interest" description="Disordered" evidence="1">
    <location>
        <begin position="459"/>
        <end position="507"/>
    </location>
</feature>
<feature type="compositionally biased region" description="Acidic residues" evidence="1">
    <location>
        <begin position="420"/>
        <end position="429"/>
    </location>
</feature>
<keyword evidence="2" id="KW-0732">Signal</keyword>
<reference evidence="3" key="1">
    <citation type="submission" date="2021-01" db="EMBL/GenBank/DDBJ databases">
        <authorList>
            <person name="Zahm M."/>
            <person name="Roques C."/>
            <person name="Cabau C."/>
            <person name="Klopp C."/>
            <person name="Donnadieu C."/>
            <person name="Jouanno E."/>
            <person name="Lampietro C."/>
            <person name="Louis A."/>
            <person name="Herpin A."/>
            <person name="Echchiki A."/>
            <person name="Berthelot C."/>
            <person name="Parey E."/>
            <person name="Roest-Crollius H."/>
            <person name="Braasch I."/>
            <person name="Postlethwait J."/>
            <person name="Bobe J."/>
            <person name="Montfort J."/>
            <person name="Bouchez O."/>
            <person name="Begum T."/>
            <person name="Mejri S."/>
            <person name="Adams A."/>
            <person name="Chen W.-J."/>
            <person name="Guiguen Y."/>
        </authorList>
    </citation>
    <scope>NUCLEOTIDE SEQUENCE</scope>
    <source>
        <strain evidence="3">YG-15Mar2019-1</strain>
        <tissue evidence="3">Brain</tissue>
    </source>
</reference>
<feature type="compositionally biased region" description="Basic and acidic residues" evidence="1">
    <location>
        <begin position="256"/>
        <end position="269"/>
    </location>
</feature>
<gene>
    <name evidence="3" type="ORF">MATL_G00168320</name>
</gene>
<dbReference type="PANTHER" id="PTHR15159">
    <property type="entry name" value="NEUROSECRETORY PROTEIN VGF"/>
    <property type="match status" value="1"/>
</dbReference>
<feature type="region of interest" description="Disordered" evidence="1">
    <location>
        <begin position="399"/>
        <end position="433"/>
    </location>
</feature>
<feature type="compositionally biased region" description="Basic and acidic residues" evidence="1">
    <location>
        <begin position="116"/>
        <end position="158"/>
    </location>
</feature>
<name>A0A9D3PSH4_MEGAT</name>
<feature type="region of interest" description="Disordered" evidence="1">
    <location>
        <begin position="110"/>
        <end position="376"/>
    </location>
</feature>
<feature type="compositionally biased region" description="Basic and acidic residues" evidence="1">
    <location>
        <begin position="169"/>
        <end position="183"/>
    </location>
</feature>
<sequence>MVCRLLPNLPLCMVMTRCQHASSAPVVLFILLGVTRQLANAAPVVEAAHTTNDIHAPPPPELAQFLSTELEEGGGVRADKDQGLPPTPPEEEDELFKDVDPKTLAAVLLEALDQPGGEKKGGRGEAEEKRGGDEGEGKEEEERALQGVDRDRDGRQELELVMAAAAAQGKEEREREEQERKTAEEEEERLTEKVRSRTTSQTVPVKEPPEKEAGKEEEAKEEEQQEQGGEEEQLSPQEVKNLQTMLEELQSYSTATKRERDSVGQRESRGYFQDLDNDFLNSQTEQKPKGYKLALSKKKLKWQEEQQKKNNKPLYRGGNFMDDFDDSVKGPNDEEEDEGEEDEEVLSPEEEEARAKAEQEEVRRQAAEAQRAKAEEERLADIASDMLLQYMVKQDGKKYLDQSKKASLGNNAVEDKRSDEEEEDDDDIDPQTIDKLIEISSKLHLPADDVVDIISDVEKKKKKDAPENVPWNRPLAPPPAPAPAPAPRNPSPKVSPPLASPSKTWFKDKAVVKQSKQDFWQKPQKQFRTYNPYPLYQKPYRGYFPIYFPPPKPKPRYYAKPAFSFNDILGNSLDYDFDFPPKRRYRPWVQPRPRSPPTPRRNPYFSNYILPHPRTFKPVPMPKPRSPPRRRPSFYYSPPAPLVPRAEDYFDPMGQQQQDSDEELENFIQKIFLKRPRMFQ</sequence>
<accession>A0A9D3PSH4</accession>